<name>A0A5D0UB97_9ACTN</name>
<dbReference type="RefSeq" id="WP_148350739.1">
    <property type="nucleotide sequence ID" value="NZ_JBHSBF010000036.1"/>
</dbReference>
<accession>A0A5D0UB97</accession>
<comment type="caution">
    <text evidence="1">The sequence shown here is derived from an EMBL/GenBank/DDBJ whole genome shotgun (WGS) entry which is preliminary data.</text>
</comment>
<gene>
    <name evidence="1" type="ORF">FXF65_15915</name>
</gene>
<proteinExistence type="predicted"/>
<reference evidence="1 2" key="1">
    <citation type="submission" date="2019-08" db="EMBL/GenBank/DDBJ databases">
        <title>Actinomadura sp. nov. CYP1-5 isolated from mountain soil.</title>
        <authorList>
            <person name="Songsumanus A."/>
            <person name="Kuncharoen N."/>
            <person name="Kudo T."/>
            <person name="Yuki M."/>
            <person name="Igarashi Y."/>
            <person name="Tanasupawat S."/>
        </authorList>
    </citation>
    <scope>NUCLEOTIDE SEQUENCE [LARGE SCALE GENOMIC DNA]</scope>
    <source>
        <strain evidence="1 2">GKU157</strain>
    </source>
</reference>
<dbReference type="Gene3D" id="1.25.40.10">
    <property type="entry name" value="Tetratricopeptide repeat domain"/>
    <property type="match status" value="1"/>
</dbReference>
<dbReference type="AlphaFoldDB" id="A0A5D0UB97"/>
<evidence type="ECO:0000313" key="2">
    <source>
        <dbReference type="Proteomes" id="UP000322634"/>
    </source>
</evidence>
<organism evidence="1 2">
    <name type="scientific">Actinomadura syzygii</name>
    <dbReference type="NCBI Taxonomy" id="1427538"/>
    <lineage>
        <taxon>Bacteria</taxon>
        <taxon>Bacillati</taxon>
        <taxon>Actinomycetota</taxon>
        <taxon>Actinomycetes</taxon>
        <taxon>Streptosporangiales</taxon>
        <taxon>Thermomonosporaceae</taxon>
        <taxon>Actinomadura</taxon>
    </lineage>
</organism>
<dbReference type="InterPro" id="IPR011990">
    <property type="entry name" value="TPR-like_helical_dom_sf"/>
</dbReference>
<dbReference type="EMBL" id="VSFF01000006">
    <property type="protein sequence ID" value="TYC14349.1"/>
    <property type="molecule type" value="Genomic_DNA"/>
</dbReference>
<evidence type="ECO:0000313" key="1">
    <source>
        <dbReference type="EMBL" id="TYC14349.1"/>
    </source>
</evidence>
<keyword evidence="2" id="KW-1185">Reference proteome</keyword>
<evidence type="ECO:0008006" key="3">
    <source>
        <dbReference type="Google" id="ProtNLM"/>
    </source>
</evidence>
<protein>
    <recommendedName>
        <fullName evidence="3">Tetratricopeptide repeat protein</fullName>
    </recommendedName>
</protein>
<dbReference type="Proteomes" id="UP000322634">
    <property type="component" value="Unassembled WGS sequence"/>
</dbReference>
<sequence length="136" mass="14206">MAAQDAGVVPAKAKALAQAAGVFVRAGALEHAERTARSIERPDVCSKVLLDLVRALADMGETGRAERIALSIADESAQAEALVSAARALSEIGEAERAAELVRAAEQVAPLCRRPAHAGMGGDGHLEGLLERTRFR</sequence>